<comment type="caution">
    <text evidence="4">The sequence shown here is derived from an EMBL/GenBank/DDBJ whole genome shotgun (WGS) entry which is preliminary data.</text>
</comment>
<dbReference type="Proteomes" id="UP000474967">
    <property type="component" value="Unassembled WGS sequence"/>
</dbReference>
<proteinExistence type="predicted"/>
<evidence type="ECO:0000256" key="1">
    <source>
        <dbReference type="ARBA" id="ARBA00022553"/>
    </source>
</evidence>
<dbReference type="Pfam" id="PF00498">
    <property type="entry name" value="FHA"/>
    <property type="match status" value="1"/>
</dbReference>
<reference evidence="4 5" key="1">
    <citation type="journal article" date="2014" name="J. Microbiol.">
        <title>Diaminobutyricibacter tongyongensis gen. nov., sp. nov. and Homoserinibacter gongjuensis gen. nov., sp. nov. belong to the family Microbacteriaceae.</title>
        <authorList>
            <person name="Kim S.J."/>
            <person name="Ahn J.H."/>
            <person name="Weon H.Y."/>
            <person name="Hamada M."/>
            <person name="Suzuki K."/>
            <person name="Kwon S.W."/>
        </authorList>
    </citation>
    <scope>NUCLEOTIDE SEQUENCE [LARGE SCALE GENOMIC DNA]</scope>
    <source>
        <strain evidence="4 5">NBRC 108724</strain>
    </source>
</reference>
<evidence type="ECO:0000259" key="2">
    <source>
        <dbReference type="Pfam" id="PF00498"/>
    </source>
</evidence>
<keyword evidence="5" id="KW-1185">Reference proteome</keyword>
<dbReference type="SUPFAM" id="SSF49879">
    <property type="entry name" value="SMAD/FHA domain"/>
    <property type="match status" value="1"/>
</dbReference>
<dbReference type="InterPro" id="IPR000253">
    <property type="entry name" value="FHA_dom"/>
</dbReference>
<organism evidence="4 5">
    <name type="scientific">Leifsonia tongyongensis</name>
    <dbReference type="NCBI Taxonomy" id="1268043"/>
    <lineage>
        <taxon>Bacteria</taxon>
        <taxon>Bacillati</taxon>
        <taxon>Actinomycetota</taxon>
        <taxon>Actinomycetes</taxon>
        <taxon>Micrococcales</taxon>
        <taxon>Microbacteriaceae</taxon>
        <taxon>Leifsonia</taxon>
    </lineage>
</organism>
<protein>
    <submittedName>
        <fullName evidence="4">FHA domain-containing protein</fullName>
    </submittedName>
</protein>
<dbReference type="InterPro" id="IPR026870">
    <property type="entry name" value="Zinc_ribbon_dom"/>
</dbReference>
<keyword evidence="1" id="KW-0597">Phosphoprotein</keyword>
<accession>A0A6L9Y1Y1</accession>
<evidence type="ECO:0000259" key="3">
    <source>
        <dbReference type="Pfam" id="PF13240"/>
    </source>
</evidence>
<dbReference type="EMBL" id="JAAGWY010000004">
    <property type="protein sequence ID" value="NEN07407.1"/>
    <property type="molecule type" value="Genomic_DNA"/>
</dbReference>
<evidence type="ECO:0000313" key="5">
    <source>
        <dbReference type="Proteomes" id="UP000474967"/>
    </source>
</evidence>
<dbReference type="AlphaFoldDB" id="A0A6L9Y1Y1"/>
<dbReference type="Gene3D" id="2.60.200.20">
    <property type="match status" value="1"/>
</dbReference>
<evidence type="ECO:0000313" key="4">
    <source>
        <dbReference type="EMBL" id="NEN07407.1"/>
    </source>
</evidence>
<sequence>MNCRVCGSELPEGALFCGECGSSVTATRVRPPVVVDPRTSDTTIVEPLPKPAVVGRFPAADDGGRQAVVSVESAPIVPDPAHAMPADAEPAGGHHTFTLSFSTGEIVTVRGDGLLGRRPIAQPGESFDQLIAITDPGRSVSKTHLEFGLEGDELWLCDRYSGNGTIVRPPGGVTRQFEPGRRYRVARGTRVEIGDQYFDVN</sequence>
<feature type="domain" description="FHA" evidence="2">
    <location>
        <begin position="130"/>
        <end position="194"/>
    </location>
</feature>
<dbReference type="Pfam" id="PF13240">
    <property type="entry name" value="Zn_Ribbon_1"/>
    <property type="match status" value="1"/>
</dbReference>
<name>A0A6L9Y1Y1_9MICO</name>
<dbReference type="InterPro" id="IPR008984">
    <property type="entry name" value="SMAD_FHA_dom_sf"/>
</dbReference>
<feature type="domain" description="Zinc-ribbon" evidence="3">
    <location>
        <begin position="3"/>
        <end position="23"/>
    </location>
</feature>
<gene>
    <name evidence="4" type="ORF">G3T36_16225</name>
</gene>